<sequence>MQDMFPTNAPQIRMESPLSDDLDQIFASHVAAMHADTPPESIHMMPRTDLVSDRIAFFVLRVDGQPAGMAALKLLDAGHAELKSMHVLASYRGQGLSGALLRHLLDHAAAHHIGRLSLETGIQPTFIAARGLYRKAGFVECPPFGDYRPDPNSVFMTIELPAP</sequence>
<organism evidence="4 5">
    <name type="scientific">Paracoccus homiensis</name>
    <dbReference type="NCBI Taxonomy" id="364199"/>
    <lineage>
        <taxon>Bacteria</taxon>
        <taxon>Pseudomonadati</taxon>
        <taxon>Pseudomonadota</taxon>
        <taxon>Alphaproteobacteria</taxon>
        <taxon>Rhodobacterales</taxon>
        <taxon>Paracoccaceae</taxon>
        <taxon>Paracoccus</taxon>
    </lineage>
</organism>
<accession>A0A1I0H9P8</accession>
<reference evidence="4 5" key="1">
    <citation type="submission" date="2016-10" db="EMBL/GenBank/DDBJ databases">
        <authorList>
            <person name="de Groot N.N."/>
        </authorList>
    </citation>
    <scope>NUCLEOTIDE SEQUENCE [LARGE SCALE GENOMIC DNA]</scope>
    <source>
        <strain evidence="4 5">DSM 17862</strain>
    </source>
</reference>
<dbReference type="PANTHER" id="PTHR43877:SF5">
    <property type="entry name" value="BLL8307 PROTEIN"/>
    <property type="match status" value="1"/>
</dbReference>
<evidence type="ECO:0000259" key="3">
    <source>
        <dbReference type="PROSITE" id="PS51186"/>
    </source>
</evidence>
<keyword evidence="5" id="KW-1185">Reference proteome</keyword>
<dbReference type="InterPro" id="IPR050832">
    <property type="entry name" value="Bact_Acetyltransf"/>
</dbReference>
<evidence type="ECO:0000256" key="2">
    <source>
        <dbReference type="ARBA" id="ARBA00023315"/>
    </source>
</evidence>
<protein>
    <submittedName>
        <fullName evidence="4">Putative acetyltransferase</fullName>
    </submittedName>
</protein>
<dbReference type="EMBL" id="FOHO01000010">
    <property type="protein sequence ID" value="SET79566.1"/>
    <property type="molecule type" value="Genomic_DNA"/>
</dbReference>
<name>A0A1I0H9P8_9RHOB</name>
<dbReference type="AlphaFoldDB" id="A0A1I0H9P8"/>
<dbReference type="Gene3D" id="3.40.630.30">
    <property type="match status" value="1"/>
</dbReference>
<keyword evidence="1 4" id="KW-0808">Transferase</keyword>
<dbReference type="PROSITE" id="PS51186">
    <property type="entry name" value="GNAT"/>
    <property type="match status" value="1"/>
</dbReference>
<gene>
    <name evidence="4" type="ORF">SAMN04489858_11052</name>
</gene>
<dbReference type="PANTHER" id="PTHR43877">
    <property type="entry name" value="AMINOALKYLPHOSPHONATE N-ACETYLTRANSFERASE-RELATED-RELATED"/>
    <property type="match status" value="1"/>
</dbReference>
<evidence type="ECO:0000313" key="4">
    <source>
        <dbReference type="EMBL" id="SET79566.1"/>
    </source>
</evidence>
<feature type="domain" description="N-acetyltransferase" evidence="3">
    <location>
        <begin position="10"/>
        <end position="161"/>
    </location>
</feature>
<dbReference type="RefSeq" id="WP_245739456.1">
    <property type="nucleotide sequence ID" value="NZ_FOHO01000010.1"/>
</dbReference>
<dbReference type="Proteomes" id="UP000199180">
    <property type="component" value="Unassembled WGS sequence"/>
</dbReference>
<dbReference type="CDD" id="cd04301">
    <property type="entry name" value="NAT_SF"/>
    <property type="match status" value="1"/>
</dbReference>
<proteinExistence type="predicted"/>
<dbReference type="InterPro" id="IPR000182">
    <property type="entry name" value="GNAT_dom"/>
</dbReference>
<dbReference type="GO" id="GO:0016747">
    <property type="term" value="F:acyltransferase activity, transferring groups other than amino-acyl groups"/>
    <property type="evidence" value="ECO:0007669"/>
    <property type="project" value="InterPro"/>
</dbReference>
<dbReference type="InterPro" id="IPR016181">
    <property type="entry name" value="Acyl_CoA_acyltransferase"/>
</dbReference>
<dbReference type="STRING" id="364199.SAMN04489858_11052"/>
<evidence type="ECO:0000313" key="5">
    <source>
        <dbReference type="Proteomes" id="UP000199180"/>
    </source>
</evidence>
<evidence type="ECO:0000256" key="1">
    <source>
        <dbReference type="ARBA" id="ARBA00022679"/>
    </source>
</evidence>
<dbReference type="SUPFAM" id="SSF55729">
    <property type="entry name" value="Acyl-CoA N-acyltransferases (Nat)"/>
    <property type="match status" value="1"/>
</dbReference>
<keyword evidence="2" id="KW-0012">Acyltransferase</keyword>
<dbReference type="Pfam" id="PF00583">
    <property type="entry name" value="Acetyltransf_1"/>
    <property type="match status" value="1"/>
</dbReference>